<dbReference type="Proteomes" id="UP001556631">
    <property type="component" value="Unassembled WGS sequence"/>
</dbReference>
<dbReference type="RefSeq" id="WP_367993029.1">
    <property type="nucleotide sequence ID" value="NZ_JBFPJR010000011.1"/>
</dbReference>
<dbReference type="EMBL" id="JBFPJR010000011">
    <property type="protein sequence ID" value="MEX0427540.1"/>
    <property type="molecule type" value="Genomic_DNA"/>
</dbReference>
<dbReference type="SUPFAM" id="SSF55797">
    <property type="entry name" value="PR-1-like"/>
    <property type="match status" value="1"/>
</dbReference>
<organism evidence="3 4">
    <name type="scientific">Nocardioides eburneus</name>
    <dbReference type="NCBI Taxonomy" id="3231482"/>
    <lineage>
        <taxon>Bacteria</taxon>
        <taxon>Bacillati</taxon>
        <taxon>Actinomycetota</taxon>
        <taxon>Actinomycetes</taxon>
        <taxon>Propionibacteriales</taxon>
        <taxon>Nocardioidaceae</taxon>
        <taxon>Nocardioides</taxon>
    </lineage>
</organism>
<dbReference type="InterPro" id="IPR035940">
    <property type="entry name" value="CAP_sf"/>
</dbReference>
<name>A0ABV3SZT3_9ACTN</name>
<reference evidence="3 4" key="1">
    <citation type="submission" date="2024-07" db="EMBL/GenBank/DDBJ databases">
        <authorList>
            <person name="Lee S."/>
            <person name="Kang M."/>
        </authorList>
    </citation>
    <scope>NUCLEOTIDE SEQUENCE [LARGE SCALE GENOMIC DNA]</scope>
    <source>
        <strain evidence="3 4">DS6</strain>
    </source>
</reference>
<dbReference type="PANTHER" id="PTHR31157:SF1">
    <property type="entry name" value="SCP DOMAIN-CONTAINING PROTEIN"/>
    <property type="match status" value="1"/>
</dbReference>
<evidence type="ECO:0000256" key="1">
    <source>
        <dbReference type="SAM" id="SignalP"/>
    </source>
</evidence>
<comment type="caution">
    <text evidence="3">The sequence shown here is derived from an EMBL/GenBank/DDBJ whole genome shotgun (WGS) entry which is preliminary data.</text>
</comment>
<protein>
    <submittedName>
        <fullName evidence="3">CAP domain-containing protein</fullName>
    </submittedName>
</protein>
<evidence type="ECO:0000313" key="3">
    <source>
        <dbReference type="EMBL" id="MEX0427540.1"/>
    </source>
</evidence>
<feature type="signal peptide" evidence="1">
    <location>
        <begin position="1"/>
        <end position="17"/>
    </location>
</feature>
<gene>
    <name evidence="3" type="ORF">AB3X52_07920</name>
</gene>
<dbReference type="Pfam" id="PF00188">
    <property type="entry name" value="CAP"/>
    <property type="match status" value="1"/>
</dbReference>
<proteinExistence type="predicted"/>
<sequence length="141" mass="15761">MAIVTFAVLLVPGQAQAVTASRYAQQAVHSTNVHRHAHHLRTLKVGACLRKHAARQAQRMANQHRMFHQALQPVLRDCGLTVAGENVAYGFTTGWAVVNKGWMHSAPHRHNILDKRFGYVGIAARRDSRGVWYVSQVLGRH</sequence>
<dbReference type="Gene3D" id="3.40.33.10">
    <property type="entry name" value="CAP"/>
    <property type="match status" value="1"/>
</dbReference>
<dbReference type="InterPro" id="IPR014044">
    <property type="entry name" value="CAP_dom"/>
</dbReference>
<evidence type="ECO:0000259" key="2">
    <source>
        <dbReference type="Pfam" id="PF00188"/>
    </source>
</evidence>
<keyword evidence="4" id="KW-1185">Reference proteome</keyword>
<evidence type="ECO:0000313" key="4">
    <source>
        <dbReference type="Proteomes" id="UP001556631"/>
    </source>
</evidence>
<feature type="domain" description="SCP" evidence="2">
    <location>
        <begin position="30"/>
        <end position="134"/>
    </location>
</feature>
<accession>A0ABV3SZT3</accession>
<dbReference type="PANTHER" id="PTHR31157">
    <property type="entry name" value="SCP DOMAIN-CONTAINING PROTEIN"/>
    <property type="match status" value="1"/>
</dbReference>
<dbReference type="CDD" id="cd05379">
    <property type="entry name" value="CAP_bacterial"/>
    <property type="match status" value="1"/>
</dbReference>
<keyword evidence="1" id="KW-0732">Signal</keyword>
<feature type="chain" id="PRO_5045454289" evidence="1">
    <location>
        <begin position="18"/>
        <end position="141"/>
    </location>
</feature>